<protein>
    <submittedName>
        <fullName evidence="1">Uncharacterized protein</fullName>
    </submittedName>
</protein>
<keyword evidence="2" id="KW-1185">Reference proteome</keyword>
<name>A0ABR3NEZ8_9TELE</name>
<evidence type="ECO:0000313" key="1">
    <source>
        <dbReference type="EMBL" id="KAL1275245.1"/>
    </source>
</evidence>
<accession>A0ABR3NEZ8</accession>
<comment type="caution">
    <text evidence="1">The sequence shown here is derived from an EMBL/GenBank/DDBJ whole genome shotgun (WGS) entry which is preliminary data.</text>
</comment>
<organism evidence="1 2">
    <name type="scientific">Cirrhinus molitorella</name>
    <name type="common">mud carp</name>
    <dbReference type="NCBI Taxonomy" id="172907"/>
    <lineage>
        <taxon>Eukaryota</taxon>
        <taxon>Metazoa</taxon>
        <taxon>Chordata</taxon>
        <taxon>Craniata</taxon>
        <taxon>Vertebrata</taxon>
        <taxon>Euteleostomi</taxon>
        <taxon>Actinopterygii</taxon>
        <taxon>Neopterygii</taxon>
        <taxon>Teleostei</taxon>
        <taxon>Ostariophysi</taxon>
        <taxon>Cypriniformes</taxon>
        <taxon>Cyprinidae</taxon>
        <taxon>Labeoninae</taxon>
        <taxon>Labeonini</taxon>
        <taxon>Cirrhinus</taxon>
    </lineage>
</organism>
<evidence type="ECO:0000313" key="2">
    <source>
        <dbReference type="Proteomes" id="UP001558613"/>
    </source>
</evidence>
<proteinExistence type="predicted"/>
<reference evidence="1 2" key="1">
    <citation type="submission" date="2023-09" db="EMBL/GenBank/DDBJ databases">
        <authorList>
            <person name="Wang M."/>
        </authorList>
    </citation>
    <scope>NUCLEOTIDE SEQUENCE [LARGE SCALE GENOMIC DNA]</scope>
    <source>
        <strain evidence="1">GT-2023</strain>
        <tissue evidence="1">Liver</tissue>
    </source>
</reference>
<dbReference type="EMBL" id="JAYMGO010000004">
    <property type="protein sequence ID" value="KAL1275245.1"/>
    <property type="molecule type" value="Genomic_DNA"/>
</dbReference>
<dbReference type="Proteomes" id="UP001558613">
    <property type="component" value="Unassembled WGS sequence"/>
</dbReference>
<sequence>MVKTLKKTHTNVAETGFHNKVQLRGEKRLICSQNLKVSRCQSCAAGCRSAFWDAAGAKQMLRRDADAVGLSSSMNQERNANQQLFSFHMHELRTKEGIS</sequence>
<gene>
    <name evidence="1" type="ORF">QQF64_034868</name>
</gene>